<dbReference type="STRING" id="1324314.BVG16_16880"/>
<keyword evidence="5" id="KW-1185">Reference proteome</keyword>
<dbReference type="PROSITE" id="PS51186">
    <property type="entry name" value="GNAT"/>
    <property type="match status" value="1"/>
</dbReference>
<dbReference type="Pfam" id="PF00583">
    <property type="entry name" value="Acetyltransf_1"/>
    <property type="match status" value="1"/>
</dbReference>
<accession>A0A1T2XAX6</accession>
<dbReference type="AlphaFoldDB" id="A0A1T2XAX6"/>
<dbReference type="SUPFAM" id="SSF55729">
    <property type="entry name" value="Acyl-CoA N-acyltransferases (Nat)"/>
    <property type="match status" value="1"/>
</dbReference>
<dbReference type="PANTHER" id="PTHR43420">
    <property type="entry name" value="ACETYLTRANSFERASE"/>
    <property type="match status" value="1"/>
</dbReference>
<organism evidence="4 5">
    <name type="scientific">Paenibacillus selenitireducens</name>
    <dbReference type="NCBI Taxonomy" id="1324314"/>
    <lineage>
        <taxon>Bacteria</taxon>
        <taxon>Bacillati</taxon>
        <taxon>Bacillota</taxon>
        <taxon>Bacilli</taxon>
        <taxon>Bacillales</taxon>
        <taxon>Paenibacillaceae</taxon>
        <taxon>Paenibacillus</taxon>
    </lineage>
</organism>
<dbReference type="Proteomes" id="UP000190188">
    <property type="component" value="Unassembled WGS sequence"/>
</dbReference>
<keyword evidence="1" id="KW-0808">Transferase</keyword>
<evidence type="ECO:0000256" key="1">
    <source>
        <dbReference type="ARBA" id="ARBA00022679"/>
    </source>
</evidence>
<evidence type="ECO:0000313" key="4">
    <source>
        <dbReference type="EMBL" id="OPA76995.1"/>
    </source>
</evidence>
<evidence type="ECO:0000313" key="5">
    <source>
        <dbReference type="Proteomes" id="UP000190188"/>
    </source>
</evidence>
<comment type="caution">
    <text evidence="4">The sequence shown here is derived from an EMBL/GenBank/DDBJ whole genome shotgun (WGS) entry which is preliminary data.</text>
</comment>
<dbReference type="Gene3D" id="3.40.630.30">
    <property type="match status" value="1"/>
</dbReference>
<sequence length="146" mass="17044">MIRMRQPLLDDRTLINLVQSELIPHTSFSMTETELTQDVMTRLRRGTTFVLSPTHQHPPLGYIHVMIHGKLLYIDMLAISASYQRQGYGASLLQAGENYARSRGCKQAKLLVDEGNKKALLFYHRYGYRTVKHWPDTHYYELFKML</sequence>
<dbReference type="EMBL" id="MSZX01000006">
    <property type="protein sequence ID" value="OPA76995.1"/>
    <property type="molecule type" value="Genomic_DNA"/>
</dbReference>
<feature type="domain" description="N-acetyltransferase" evidence="3">
    <location>
        <begin position="2"/>
        <end position="146"/>
    </location>
</feature>
<dbReference type="GO" id="GO:0016747">
    <property type="term" value="F:acyltransferase activity, transferring groups other than amino-acyl groups"/>
    <property type="evidence" value="ECO:0007669"/>
    <property type="project" value="InterPro"/>
</dbReference>
<keyword evidence="2" id="KW-0012">Acyltransferase</keyword>
<reference evidence="4 5" key="1">
    <citation type="submission" date="2017-01" db="EMBL/GenBank/DDBJ databases">
        <title>Genome analysis of Paenibacillus selenitrireducens ES3-24.</title>
        <authorList>
            <person name="Xu D."/>
            <person name="Yao R."/>
            <person name="Zheng S."/>
        </authorList>
    </citation>
    <scope>NUCLEOTIDE SEQUENCE [LARGE SCALE GENOMIC DNA]</scope>
    <source>
        <strain evidence="4 5">ES3-24</strain>
    </source>
</reference>
<protein>
    <recommendedName>
        <fullName evidence="3">N-acetyltransferase domain-containing protein</fullName>
    </recommendedName>
</protein>
<dbReference type="InterPro" id="IPR050680">
    <property type="entry name" value="YpeA/RimI_acetyltransf"/>
</dbReference>
<gene>
    <name evidence="4" type="ORF">BVG16_16880</name>
</gene>
<name>A0A1T2XAX6_9BACL</name>
<dbReference type="CDD" id="cd04301">
    <property type="entry name" value="NAT_SF"/>
    <property type="match status" value="1"/>
</dbReference>
<proteinExistence type="predicted"/>
<evidence type="ECO:0000259" key="3">
    <source>
        <dbReference type="PROSITE" id="PS51186"/>
    </source>
</evidence>
<evidence type="ECO:0000256" key="2">
    <source>
        <dbReference type="ARBA" id="ARBA00023315"/>
    </source>
</evidence>
<dbReference type="InterPro" id="IPR000182">
    <property type="entry name" value="GNAT_dom"/>
</dbReference>
<dbReference type="InterPro" id="IPR016181">
    <property type="entry name" value="Acyl_CoA_acyltransferase"/>
</dbReference>